<gene>
    <name evidence="3" type="ORF">DGYR_LOCUS10156</name>
</gene>
<keyword evidence="2" id="KW-0812">Transmembrane</keyword>
<feature type="compositionally biased region" description="Basic and acidic residues" evidence="1">
    <location>
        <begin position="357"/>
        <end position="366"/>
    </location>
</feature>
<evidence type="ECO:0000256" key="2">
    <source>
        <dbReference type="SAM" id="Phobius"/>
    </source>
</evidence>
<evidence type="ECO:0000313" key="3">
    <source>
        <dbReference type="EMBL" id="CAD5122336.1"/>
    </source>
</evidence>
<keyword evidence="2" id="KW-0472">Membrane</keyword>
<feature type="region of interest" description="Disordered" evidence="1">
    <location>
        <begin position="357"/>
        <end position="376"/>
    </location>
</feature>
<keyword evidence="4" id="KW-1185">Reference proteome</keyword>
<protein>
    <submittedName>
        <fullName evidence="3">DgyrCDS10777</fullName>
    </submittedName>
</protein>
<accession>A0A7I8W3S4</accession>
<dbReference type="EMBL" id="CAJFCJ010000017">
    <property type="protein sequence ID" value="CAD5122336.1"/>
    <property type="molecule type" value="Genomic_DNA"/>
</dbReference>
<dbReference type="Proteomes" id="UP000549394">
    <property type="component" value="Unassembled WGS sequence"/>
</dbReference>
<feature type="transmembrane region" description="Helical" evidence="2">
    <location>
        <begin position="125"/>
        <end position="149"/>
    </location>
</feature>
<sequence>MKGEVNLDIVLQLERLLYTNNGKNVKNVHLNLKKCALIWEILSETMDYQKFLPLNLSISENQTFGLCFQRYFKILDETIYYPSQSFFWIKAITSCAHIFRSMTGISSDTWSYFYYQLMHLLNNKFALFVEIIPNSIMFFILLRSFVAFFQCSVASNIDHWVWHTSTTIAFDKLCEEDFFKNMTDSQIVEIAEEMEEICDGPICHYAIAQEDFTEIQNYMAIEKNSSGKFHKLNKTETIESTKKICIITSYMKPVNNLLLCQVYKPSSVFVYNGIEFDTRDNQAKIHALPTSNEEIIDLEDGQKTVLDKCCSSLRLREEESDNMETTDKAIVNSSYISISSSVSGQESCHEGKLAEMDETPPDKQLQDNDGCLKSSASNDLADETIVKVKDLPSSSIKSQEELGLASNFERHLYYARRFNPKKTRPFSLYQIGYFLYSTYHLITSASSKSKQSLDSQ</sequence>
<keyword evidence="2" id="KW-1133">Transmembrane helix</keyword>
<evidence type="ECO:0000256" key="1">
    <source>
        <dbReference type="SAM" id="MobiDB-lite"/>
    </source>
</evidence>
<comment type="caution">
    <text evidence="3">The sequence shown here is derived from an EMBL/GenBank/DDBJ whole genome shotgun (WGS) entry which is preliminary data.</text>
</comment>
<proteinExistence type="predicted"/>
<organism evidence="3 4">
    <name type="scientific">Dimorphilus gyrociliatus</name>
    <dbReference type="NCBI Taxonomy" id="2664684"/>
    <lineage>
        <taxon>Eukaryota</taxon>
        <taxon>Metazoa</taxon>
        <taxon>Spiralia</taxon>
        <taxon>Lophotrochozoa</taxon>
        <taxon>Annelida</taxon>
        <taxon>Polychaeta</taxon>
        <taxon>Polychaeta incertae sedis</taxon>
        <taxon>Dinophilidae</taxon>
        <taxon>Dimorphilus</taxon>
    </lineage>
</organism>
<reference evidence="3 4" key="1">
    <citation type="submission" date="2020-08" db="EMBL/GenBank/DDBJ databases">
        <authorList>
            <person name="Hejnol A."/>
        </authorList>
    </citation>
    <scope>NUCLEOTIDE SEQUENCE [LARGE SCALE GENOMIC DNA]</scope>
</reference>
<evidence type="ECO:0000313" key="4">
    <source>
        <dbReference type="Proteomes" id="UP000549394"/>
    </source>
</evidence>
<name>A0A7I8W3S4_9ANNE</name>
<dbReference type="AlphaFoldDB" id="A0A7I8W3S4"/>